<proteinExistence type="inferred from homology"/>
<evidence type="ECO:0000256" key="7">
    <source>
        <dbReference type="ARBA" id="ARBA00022763"/>
    </source>
</evidence>
<dbReference type="Gene3D" id="1.20.1050.90">
    <property type="entry name" value="RecF/RecN/SMC, N-terminal domain"/>
    <property type="match status" value="1"/>
</dbReference>
<dbReference type="GO" id="GO:0006302">
    <property type="term" value="P:double-strand break repair"/>
    <property type="evidence" value="ECO:0007669"/>
    <property type="project" value="TreeGrafter"/>
</dbReference>
<dbReference type="AlphaFoldDB" id="A0A2S6GSA1"/>
<dbReference type="Proteomes" id="UP000239203">
    <property type="component" value="Unassembled WGS sequence"/>
</dbReference>
<dbReference type="InterPro" id="IPR018078">
    <property type="entry name" value="DNA-binding_RecF_CS"/>
</dbReference>
<evidence type="ECO:0000256" key="9">
    <source>
        <dbReference type="ARBA" id="ARBA00023125"/>
    </source>
</evidence>
<evidence type="ECO:0000313" key="17">
    <source>
        <dbReference type="Proteomes" id="UP000239203"/>
    </source>
</evidence>
<keyword evidence="10 13" id="KW-0234">DNA repair</keyword>
<gene>
    <name evidence="13" type="primary">recF</name>
    <name evidence="16" type="ORF">CLV40_106337</name>
</gene>
<feature type="binding site" evidence="13">
    <location>
        <begin position="30"/>
        <end position="37"/>
    </location>
    <ligand>
        <name>ATP</name>
        <dbReference type="ChEBI" id="CHEBI:30616"/>
    </ligand>
</feature>
<dbReference type="Pfam" id="PF02463">
    <property type="entry name" value="SMC_N"/>
    <property type="match status" value="1"/>
</dbReference>
<comment type="function">
    <text evidence="12 13 14">The RecF protein is involved in DNA metabolism; it is required for DNA replication and normal SOS inducibility. RecF binds preferentially to single-stranded, linear DNA. It also seems to bind ATP.</text>
</comment>
<evidence type="ECO:0000259" key="15">
    <source>
        <dbReference type="Pfam" id="PF02463"/>
    </source>
</evidence>
<dbReference type="GO" id="GO:0006260">
    <property type="term" value="P:DNA replication"/>
    <property type="evidence" value="ECO:0007669"/>
    <property type="project" value="UniProtKB-UniRule"/>
</dbReference>
<keyword evidence="4 13" id="KW-0963">Cytoplasm</keyword>
<evidence type="ECO:0000256" key="3">
    <source>
        <dbReference type="ARBA" id="ARBA00020170"/>
    </source>
</evidence>
<dbReference type="EMBL" id="PTIX01000006">
    <property type="protein sequence ID" value="PPK68104.1"/>
    <property type="molecule type" value="Genomic_DNA"/>
</dbReference>
<dbReference type="PROSITE" id="PS00617">
    <property type="entry name" value="RECF_1"/>
    <property type="match status" value="1"/>
</dbReference>
<accession>A0A2S6GSA1</accession>
<evidence type="ECO:0000256" key="1">
    <source>
        <dbReference type="ARBA" id="ARBA00004496"/>
    </source>
</evidence>
<dbReference type="PROSITE" id="PS00618">
    <property type="entry name" value="RECF_2"/>
    <property type="match status" value="1"/>
</dbReference>
<evidence type="ECO:0000256" key="8">
    <source>
        <dbReference type="ARBA" id="ARBA00022840"/>
    </source>
</evidence>
<comment type="caution">
    <text evidence="16">The sequence shown here is derived from an EMBL/GenBank/DDBJ whole genome shotgun (WGS) entry which is preliminary data.</text>
</comment>
<dbReference type="NCBIfam" id="TIGR00611">
    <property type="entry name" value="recf"/>
    <property type="match status" value="1"/>
</dbReference>
<reference evidence="16 17" key="1">
    <citation type="submission" date="2018-02" db="EMBL/GenBank/DDBJ databases">
        <title>Genomic Encyclopedia of Archaeal and Bacterial Type Strains, Phase II (KMG-II): from individual species to whole genera.</title>
        <authorList>
            <person name="Goeker M."/>
        </authorList>
    </citation>
    <scope>NUCLEOTIDE SEQUENCE [LARGE SCALE GENOMIC DNA]</scope>
    <source>
        <strain evidence="16 17">YU 961-1</strain>
    </source>
</reference>
<dbReference type="GO" id="GO:0009432">
    <property type="term" value="P:SOS response"/>
    <property type="evidence" value="ECO:0007669"/>
    <property type="project" value="UniProtKB-UniRule"/>
</dbReference>
<keyword evidence="11 13" id="KW-0742">SOS response</keyword>
<keyword evidence="5 13" id="KW-0235">DNA replication</keyword>
<keyword evidence="17" id="KW-1185">Reference proteome</keyword>
<evidence type="ECO:0000256" key="6">
    <source>
        <dbReference type="ARBA" id="ARBA00022741"/>
    </source>
</evidence>
<name>A0A2S6GSA1_9PSEU</name>
<keyword evidence="9 13" id="KW-0238">DNA-binding</keyword>
<evidence type="ECO:0000256" key="2">
    <source>
        <dbReference type="ARBA" id="ARBA00008016"/>
    </source>
</evidence>
<evidence type="ECO:0000256" key="4">
    <source>
        <dbReference type="ARBA" id="ARBA00022490"/>
    </source>
</evidence>
<organism evidence="16 17">
    <name type="scientific">Actinokineospora auranticolor</name>
    <dbReference type="NCBI Taxonomy" id="155976"/>
    <lineage>
        <taxon>Bacteria</taxon>
        <taxon>Bacillati</taxon>
        <taxon>Actinomycetota</taxon>
        <taxon>Actinomycetes</taxon>
        <taxon>Pseudonocardiales</taxon>
        <taxon>Pseudonocardiaceae</taxon>
        <taxon>Actinokineospora</taxon>
    </lineage>
</organism>
<keyword evidence="8 13" id="KW-0067">ATP-binding</keyword>
<dbReference type="CDD" id="cd03242">
    <property type="entry name" value="ABC_RecF"/>
    <property type="match status" value="1"/>
</dbReference>
<comment type="similarity">
    <text evidence="2 13 14">Belongs to the RecF family.</text>
</comment>
<dbReference type="OrthoDB" id="9803889at2"/>
<evidence type="ECO:0000313" key="16">
    <source>
        <dbReference type="EMBL" id="PPK68104.1"/>
    </source>
</evidence>
<protein>
    <recommendedName>
        <fullName evidence="3 13">DNA replication and repair protein RecF</fullName>
    </recommendedName>
</protein>
<dbReference type="PANTHER" id="PTHR32182">
    <property type="entry name" value="DNA REPLICATION AND REPAIR PROTEIN RECF"/>
    <property type="match status" value="1"/>
</dbReference>
<comment type="subcellular location">
    <subcellularLocation>
        <location evidence="1 13 14">Cytoplasm</location>
    </subcellularLocation>
</comment>
<evidence type="ECO:0000256" key="5">
    <source>
        <dbReference type="ARBA" id="ARBA00022705"/>
    </source>
</evidence>
<dbReference type="InterPro" id="IPR042174">
    <property type="entry name" value="RecF_2"/>
</dbReference>
<dbReference type="InterPro" id="IPR003395">
    <property type="entry name" value="RecF/RecN/SMC_N"/>
</dbReference>
<sequence>MHVRHLQVTDFRSWAHADLELEPGPAVLVGANGQGKTNLVEAIGYVATLGSHRVAADQPLVRLGCARAIIRTAVVNDGRELTVELEITPGKANRARVNRGPVPRPRDVLGILRTVLFAPEDLALVRGDPGERRRFLDDLLVLRAPRYAGVRADYDRVLRQRNALLKSAATNRRARRADPDAVATLDVWDNHLATHGAQLLAARLDLVADLAPRVAAAYAGVAPESRPARVAYRSQIEDTLPLGYGKPDGERADVEVVADALLARMALRRDAELERGVSLVGPQRDELDLVLGEAPAKGYASHGESWSFALALRLASYELLKDEGSEPVLVLDDVFAELDRRRRQRLADVAVGAEQVLVTAAVAEDVPDELAGVRYAVGDGEVSRV</sequence>
<evidence type="ECO:0000256" key="13">
    <source>
        <dbReference type="HAMAP-Rule" id="MF_00365"/>
    </source>
</evidence>
<dbReference type="GO" id="GO:0000731">
    <property type="term" value="P:DNA synthesis involved in DNA repair"/>
    <property type="evidence" value="ECO:0007669"/>
    <property type="project" value="TreeGrafter"/>
</dbReference>
<dbReference type="HAMAP" id="MF_00365">
    <property type="entry name" value="RecF"/>
    <property type="match status" value="1"/>
</dbReference>
<dbReference type="GO" id="GO:0005737">
    <property type="term" value="C:cytoplasm"/>
    <property type="evidence" value="ECO:0007669"/>
    <property type="project" value="UniProtKB-SubCell"/>
</dbReference>
<dbReference type="InterPro" id="IPR001238">
    <property type="entry name" value="DNA-binding_RecF"/>
</dbReference>
<dbReference type="GO" id="GO:0003697">
    <property type="term" value="F:single-stranded DNA binding"/>
    <property type="evidence" value="ECO:0007669"/>
    <property type="project" value="UniProtKB-UniRule"/>
</dbReference>
<dbReference type="GO" id="GO:0005524">
    <property type="term" value="F:ATP binding"/>
    <property type="evidence" value="ECO:0007669"/>
    <property type="project" value="UniProtKB-UniRule"/>
</dbReference>
<dbReference type="PANTHER" id="PTHR32182:SF0">
    <property type="entry name" value="DNA REPLICATION AND REPAIR PROTEIN RECF"/>
    <property type="match status" value="1"/>
</dbReference>
<keyword evidence="6 13" id="KW-0547">Nucleotide-binding</keyword>
<evidence type="ECO:0000256" key="11">
    <source>
        <dbReference type="ARBA" id="ARBA00023236"/>
    </source>
</evidence>
<evidence type="ECO:0000256" key="14">
    <source>
        <dbReference type="RuleBase" id="RU000578"/>
    </source>
</evidence>
<dbReference type="RefSeq" id="WP_104479361.1">
    <property type="nucleotide sequence ID" value="NZ_CP154825.1"/>
</dbReference>
<evidence type="ECO:0000256" key="10">
    <source>
        <dbReference type="ARBA" id="ARBA00023204"/>
    </source>
</evidence>
<dbReference type="InterPro" id="IPR027417">
    <property type="entry name" value="P-loop_NTPase"/>
</dbReference>
<keyword evidence="7 13" id="KW-0227">DNA damage</keyword>
<dbReference type="Gene3D" id="3.40.50.300">
    <property type="entry name" value="P-loop containing nucleotide triphosphate hydrolases"/>
    <property type="match status" value="1"/>
</dbReference>
<feature type="domain" description="RecF/RecN/SMC N-terminal" evidence="15">
    <location>
        <begin position="3"/>
        <end position="361"/>
    </location>
</feature>
<dbReference type="SUPFAM" id="SSF52540">
    <property type="entry name" value="P-loop containing nucleoside triphosphate hydrolases"/>
    <property type="match status" value="1"/>
</dbReference>
<evidence type="ECO:0000256" key="12">
    <source>
        <dbReference type="ARBA" id="ARBA00025401"/>
    </source>
</evidence>